<evidence type="ECO:0000313" key="2">
    <source>
        <dbReference type="EMBL" id="DBA32792.1"/>
    </source>
</evidence>
<dbReference type="Proteomes" id="UP001181693">
    <property type="component" value="Unassembled WGS sequence"/>
</dbReference>
<keyword evidence="3" id="KW-1185">Reference proteome</keyword>
<reference evidence="2" key="1">
    <citation type="thesis" date="2020" institute="ProQuest LLC" country="789 East Eisenhower Parkway, Ann Arbor, MI, USA">
        <title>Comparative Genomics and Chromosome Evolution.</title>
        <authorList>
            <person name="Mudd A.B."/>
        </authorList>
    </citation>
    <scope>NUCLEOTIDE SEQUENCE</scope>
    <source>
        <strain evidence="2">1538</strain>
        <tissue evidence="2">Blood</tissue>
    </source>
</reference>
<protein>
    <submittedName>
        <fullName evidence="2">Uncharacterized protein</fullName>
    </submittedName>
</protein>
<evidence type="ECO:0000256" key="1">
    <source>
        <dbReference type="SAM" id="Phobius"/>
    </source>
</evidence>
<feature type="transmembrane region" description="Helical" evidence="1">
    <location>
        <begin position="55"/>
        <end position="73"/>
    </location>
</feature>
<keyword evidence="1" id="KW-1133">Transmembrane helix</keyword>
<name>A0AAV3B5V7_PYXAD</name>
<comment type="caution">
    <text evidence="2">The sequence shown here is derived from an EMBL/GenBank/DDBJ whole genome shotgun (WGS) entry which is preliminary data.</text>
</comment>
<sequence length="106" mass="12222">MFRFSEQWHNSWYSFLYRIIPTSRIKTKLCAGVLALLLFGTPEKRAHHTTALKGLVMFGFLVFFVLNFCKYPLEVADIGTVLSLTLFIGMNGKKLETQEQPVLFML</sequence>
<accession>A0AAV3B5V7</accession>
<evidence type="ECO:0000313" key="3">
    <source>
        <dbReference type="Proteomes" id="UP001181693"/>
    </source>
</evidence>
<dbReference type="EMBL" id="DYDO01000001">
    <property type="protein sequence ID" value="DBA32792.1"/>
    <property type="molecule type" value="Genomic_DNA"/>
</dbReference>
<gene>
    <name evidence="2" type="ORF">GDO54_000555</name>
</gene>
<keyword evidence="1" id="KW-0812">Transmembrane</keyword>
<keyword evidence="1" id="KW-0472">Membrane</keyword>
<proteinExistence type="predicted"/>
<organism evidence="2 3">
    <name type="scientific">Pyxicephalus adspersus</name>
    <name type="common">African bullfrog</name>
    <dbReference type="NCBI Taxonomy" id="30357"/>
    <lineage>
        <taxon>Eukaryota</taxon>
        <taxon>Metazoa</taxon>
        <taxon>Chordata</taxon>
        <taxon>Craniata</taxon>
        <taxon>Vertebrata</taxon>
        <taxon>Euteleostomi</taxon>
        <taxon>Amphibia</taxon>
        <taxon>Batrachia</taxon>
        <taxon>Anura</taxon>
        <taxon>Neobatrachia</taxon>
        <taxon>Ranoidea</taxon>
        <taxon>Pyxicephalidae</taxon>
        <taxon>Pyxicephalinae</taxon>
        <taxon>Pyxicephalus</taxon>
    </lineage>
</organism>
<dbReference type="AlphaFoldDB" id="A0AAV3B5V7"/>